<accession>A0A6L8W728</accession>
<evidence type="ECO:0000256" key="3">
    <source>
        <dbReference type="ARBA" id="ARBA00017959"/>
    </source>
</evidence>
<dbReference type="EMBL" id="WTUW01000002">
    <property type="protein sequence ID" value="MZR30911.1"/>
    <property type="molecule type" value="Genomic_DNA"/>
</dbReference>
<organism evidence="8 9">
    <name type="scientific">Sneathiella litorea</name>
    <dbReference type="NCBI Taxonomy" id="2606216"/>
    <lineage>
        <taxon>Bacteria</taxon>
        <taxon>Pseudomonadati</taxon>
        <taxon>Pseudomonadota</taxon>
        <taxon>Alphaproteobacteria</taxon>
        <taxon>Sneathiellales</taxon>
        <taxon>Sneathiellaceae</taxon>
        <taxon>Sneathiella</taxon>
    </lineage>
</organism>
<dbReference type="InterPro" id="IPR018165">
    <property type="entry name" value="Ala-tRNA-synth_IIc_core"/>
</dbReference>
<evidence type="ECO:0000256" key="5">
    <source>
        <dbReference type="ARBA" id="ARBA00022833"/>
    </source>
</evidence>
<dbReference type="GO" id="GO:0006419">
    <property type="term" value="P:alanyl-tRNA aminoacylation"/>
    <property type="evidence" value="ECO:0007669"/>
    <property type="project" value="InterPro"/>
</dbReference>
<dbReference type="InterPro" id="IPR051335">
    <property type="entry name" value="Alanyl-tRNA_Editing_Enzymes"/>
</dbReference>
<dbReference type="InterPro" id="IPR018163">
    <property type="entry name" value="Thr/Ala-tRNA-synth_IIc_edit"/>
</dbReference>
<sequence>MTHPLFRDDAYLTQTSAVVKGVNERGGIILDQTVFYPTGGGQPGDKGTLTLADGAVIEIATTVKGDSPDEIVHVPAEGSPLPAVGAELTAEIDWAFRHRLMRMHSCLHLLSAVLPYPVTGGQVSDGKGRLDFDLPEATLDKEEITTELNRIINENHPVSSDWISEEELDAKPDLVKTMSVQPPRGAGRIRLIKVADVDLQPCGGTHVRNTSEIGAVCVRKIEKKGRQNRRVKLEFME</sequence>
<dbReference type="RefSeq" id="WP_161315452.1">
    <property type="nucleotide sequence ID" value="NZ_WTUW01000002.1"/>
</dbReference>
<feature type="domain" description="Alanyl-transfer RNA synthetases family profile" evidence="7">
    <location>
        <begin position="1"/>
        <end position="237"/>
    </location>
</feature>
<keyword evidence="9" id="KW-1185">Reference proteome</keyword>
<protein>
    <recommendedName>
        <fullName evidence="3">Alanine--tRNA ligase</fullName>
    </recommendedName>
    <alternativeName>
        <fullName evidence="6">Alanyl-tRNA synthetase</fullName>
    </alternativeName>
</protein>
<dbReference type="GO" id="GO:0005737">
    <property type="term" value="C:cytoplasm"/>
    <property type="evidence" value="ECO:0007669"/>
    <property type="project" value="UniProtKB-SubCell"/>
</dbReference>
<dbReference type="GO" id="GO:0003676">
    <property type="term" value="F:nucleic acid binding"/>
    <property type="evidence" value="ECO:0007669"/>
    <property type="project" value="InterPro"/>
</dbReference>
<comment type="subcellular location">
    <subcellularLocation>
        <location evidence="2">Cytoplasm</location>
    </subcellularLocation>
</comment>
<dbReference type="GO" id="GO:0046872">
    <property type="term" value="F:metal ion binding"/>
    <property type="evidence" value="ECO:0007669"/>
    <property type="project" value="UniProtKB-KW"/>
</dbReference>
<comment type="cofactor">
    <cofactor evidence="1">
        <name>Zn(2+)</name>
        <dbReference type="ChEBI" id="CHEBI:29105"/>
    </cofactor>
</comment>
<evidence type="ECO:0000313" key="8">
    <source>
        <dbReference type="EMBL" id="MZR30911.1"/>
    </source>
</evidence>
<dbReference type="PROSITE" id="PS50860">
    <property type="entry name" value="AA_TRNA_LIGASE_II_ALA"/>
    <property type="match status" value="1"/>
</dbReference>
<evidence type="ECO:0000256" key="6">
    <source>
        <dbReference type="ARBA" id="ARBA00032577"/>
    </source>
</evidence>
<dbReference type="SUPFAM" id="SSF55186">
    <property type="entry name" value="ThrRS/AlaRS common domain"/>
    <property type="match status" value="1"/>
</dbReference>
<keyword evidence="5" id="KW-0862">Zinc</keyword>
<evidence type="ECO:0000256" key="1">
    <source>
        <dbReference type="ARBA" id="ARBA00001947"/>
    </source>
</evidence>
<gene>
    <name evidence="8" type="ORF">GQE98_09725</name>
</gene>
<evidence type="ECO:0000256" key="4">
    <source>
        <dbReference type="ARBA" id="ARBA00022723"/>
    </source>
</evidence>
<proteinExistence type="predicted"/>
<dbReference type="Gene3D" id="2.40.30.130">
    <property type="match status" value="1"/>
</dbReference>
<dbReference type="PANTHER" id="PTHR43462:SF1">
    <property type="entry name" value="ALANYL-TRNA EDITING PROTEIN AARSD1"/>
    <property type="match status" value="1"/>
</dbReference>
<dbReference type="PANTHER" id="PTHR43462">
    <property type="entry name" value="ALANYL-TRNA EDITING PROTEIN"/>
    <property type="match status" value="1"/>
</dbReference>
<dbReference type="GO" id="GO:0004813">
    <property type="term" value="F:alanine-tRNA ligase activity"/>
    <property type="evidence" value="ECO:0007669"/>
    <property type="project" value="InterPro"/>
</dbReference>
<dbReference type="GO" id="GO:0002161">
    <property type="term" value="F:aminoacyl-tRNA deacylase activity"/>
    <property type="evidence" value="ECO:0007669"/>
    <property type="project" value="UniProtKB-ARBA"/>
</dbReference>
<comment type="caution">
    <text evidence="8">The sequence shown here is derived from an EMBL/GenBank/DDBJ whole genome shotgun (WGS) entry which is preliminary data.</text>
</comment>
<dbReference type="Gene3D" id="3.30.980.10">
    <property type="entry name" value="Threonyl-trna Synthetase, Chain A, domain 2"/>
    <property type="match status" value="1"/>
</dbReference>
<evidence type="ECO:0000259" key="7">
    <source>
        <dbReference type="PROSITE" id="PS50860"/>
    </source>
</evidence>
<reference evidence="8 9" key="1">
    <citation type="submission" date="2019-12" db="EMBL/GenBank/DDBJ databases">
        <title>Snethiella sp. nov. sp. isolated from sea sand.</title>
        <authorList>
            <person name="Kim J."/>
            <person name="Jeong S.E."/>
            <person name="Jung H.S."/>
            <person name="Jeon C.O."/>
        </authorList>
    </citation>
    <scope>NUCLEOTIDE SEQUENCE [LARGE SCALE GENOMIC DNA]</scope>
    <source>
        <strain evidence="8 9">DP05</strain>
    </source>
</reference>
<dbReference type="AlphaFoldDB" id="A0A6L8W728"/>
<dbReference type="Pfam" id="PF01411">
    <property type="entry name" value="tRNA-synt_2c"/>
    <property type="match status" value="1"/>
</dbReference>
<dbReference type="GO" id="GO:0005524">
    <property type="term" value="F:ATP binding"/>
    <property type="evidence" value="ECO:0007669"/>
    <property type="project" value="InterPro"/>
</dbReference>
<dbReference type="SMART" id="SM00863">
    <property type="entry name" value="tRNA_SAD"/>
    <property type="match status" value="1"/>
</dbReference>
<dbReference type="Pfam" id="PF07973">
    <property type="entry name" value="tRNA_SAD"/>
    <property type="match status" value="1"/>
</dbReference>
<evidence type="ECO:0000313" key="9">
    <source>
        <dbReference type="Proteomes" id="UP000476030"/>
    </source>
</evidence>
<dbReference type="Proteomes" id="UP000476030">
    <property type="component" value="Unassembled WGS sequence"/>
</dbReference>
<dbReference type="InterPro" id="IPR009000">
    <property type="entry name" value="Transl_B-barrel_sf"/>
</dbReference>
<dbReference type="InterPro" id="IPR012947">
    <property type="entry name" value="tRNA_SAD"/>
</dbReference>
<dbReference type="SUPFAM" id="SSF50447">
    <property type="entry name" value="Translation proteins"/>
    <property type="match status" value="1"/>
</dbReference>
<name>A0A6L8W728_9PROT</name>
<keyword evidence="4" id="KW-0479">Metal-binding</keyword>
<evidence type="ECO:0000256" key="2">
    <source>
        <dbReference type="ARBA" id="ARBA00004496"/>
    </source>
</evidence>
<dbReference type="InterPro" id="IPR018164">
    <property type="entry name" value="Ala-tRNA-synth_IIc_N"/>
</dbReference>